<evidence type="ECO:0000313" key="1">
    <source>
        <dbReference type="EMBL" id="KAK5703154.1"/>
    </source>
</evidence>
<dbReference type="AlphaFoldDB" id="A0AAN8A3E7"/>
<evidence type="ECO:0000313" key="2">
    <source>
        <dbReference type="Proteomes" id="UP001310594"/>
    </source>
</evidence>
<name>A0AAN8A3E7_9PEZI</name>
<dbReference type="Proteomes" id="UP001310594">
    <property type="component" value="Unassembled WGS sequence"/>
</dbReference>
<sequence length="400" mass="44909">MQYSTDLKANELQQYIEQQIGPDASDKGDWEVTIEDFGFTSESRATAIEVFEYSLAIVPNGEQINAAYWGLLQCGGLNAVQNRQPDTDFRQREWAKTIDSWRQKTAVDPTVASSEAHSSASGSVVSEASHMSYDQRVKDIVTARDGHCLVCLDRANVQAVHIFPASVSESNHSKTQTDRLRFLQMVSEWFGFAFCCKVTSATEGAVNTKAETDMTVNEQAHHEQRRIANMVTLCAKCRDAWTNGAYALKPVSVTSDGCRMRLMFLWQPAVSRKASTPVMITRPRDRCPADNSFLEDDTSAWSCQKIMRYDTNPPALRFSGDIIEIRTLDPVAIPLPDANLMLLAYHMGCITRIRGQTVFDHRGIFDGEHEYGAVNSHVDDLFDQRPFDPPFDFMIRPTLA</sequence>
<proteinExistence type="predicted"/>
<evidence type="ECO:0008006" key="3">
    <source>
        <dbReference type="Google" id="ProtNLM"/>
    </source>
</evidence>
<protein>
    <recommendedName>
        <fullName evidence="3">HNH nuclease domain-containing protein</fullName>
    </recommendedName>
</protein>
<comment type="caution">
    <text evidence="1">The sequence shown here is derived from an EMBL/GenBank/DDBJ whole genome shotgun (WGS) entry which is preliminary data.</text>
</comment>
<accession>A0AAN8A3E7</accession>
<organism evidence="1 2">
    <name type="scientific">Elasticomyces elasticus</name>
    <dbReference type="NCBI Taxonomy" id="574655"/>
    <lineage>
        <taxon>Eukaryota</taxon>
        <taxon>Fungi</taxon>
        <taxon>Dikarya</taxon>
        <taxon>Ascomycota</taxon>
        <taxon>Pezizomycotina</taxon>
        <taxon>Dothideomycetes</taxon>
        <taxon>Dothideomycetidae</taxon>
        <taxon>Mycosphaerellales</taxon>
        <taxon>Teratosphaeriaceae</taxon>
        <taxon>Elasticomyces</taxon>
    </lineage>
</organism>
<dbReference type="EMBL" id="JAVRQU010000005">
    <property type="protein sequence ID" value="KAK5703154.1"/>
    <property type="molecule type" value="Genomic_DNA"/>
</dbReference>
<reference evidence="1" key="1">
    <citation type="submission" date="2023-08" db="EMBL/GenBank/DDBJ databases">
        <title>Black Yeasts Isolated from many extreme environments.</title>
        <authorList>
            <person name="Coleine C."/>
            <person name="Stajich J.E."/>
            <person name="Selbmann L."/>
        </authorList>
    </citation>
    <scope>NUCLEOTIDE SEQUENCE</scope>
    <source>
        <strain evidence="1">CCFEE 5810</strain>
    </source>
</reference>
<gene>
    <name evidence="1" type="ORF">LTR97_004103</name>
</gene>